<sequence length="672" mass="69181">MLPGQAGEQRCDGCGWTLRGPVLLGPLTPEVTAAFDRRLGAASRGYDLGAAARVLAAFGDAEPGLADELGRAVRAGPPAPGELEAARAELAAAARAAGRGARPRGPTLTTALLGLVGRMGRAGLGGGVRPGVAEVTADAVTLSVVEVDELGLPVARELVRRDWAELLPGLPSDRPTRLLRLAGGVGPVGAVPSAAVGAVTGALSAAGVTDVVVAWRLDDGWPPLERFAEALAEPGALRANVTWCRAWPGESPAAVLAQAPLPTGYGLVVAEVAQGSRNVRLTTVPLFDAGLVVGPNGTPSVEVTVGAPRGGFELALVVVARPGGTTDPAAWRPVAIGRCVAAPGSTLPVRVALEGPRTVRFLEPPGTRSEQVPPGGSAGPDSPLAASWRELRDGQPSTYGAEPLDLVLLVETGGLPRTVAARLSLAERLLELVGREHPEPEAVRVSVIGYADHDVLDPLRAGQPVVRSVIARAPAEAAGAPQGWRTPHVTDVAAPIEDALHTALDLPWRPDAYGVLITIGARGPHPPTKRGDTSLANECEFGHDWERLLRRLVERVDPVRIAARGGLDFVPTERSSEDVGRAERAWAALGEHGQLPAGAGYRELAELAELLEDGPAGAGRRGRALAVPLLTPTPPPSAGTEPVSNRSRRSRSTGTAGLTGATGPAGPGWRVP</sequence>
<evidence type="ECO:0000313" key="3">
    <source>
        <dbReference type="Proteomes" id="UP000000657"/>
    </source>
</evidence>
<accession>Q0RU42</accession>
<dbReference type="STRING" id="326424.FRAAL0224"/>
<dbReference type="EMBL" id="CT573213">
    <property type="protein sequence ID" value="CAJ58902.1"/>
    <property type="molecule type" value="Genomic_DNA"/>
</dbReference>
<protein>
    <submittedName>
        <fullName evidence="2">Uncharacterized protein</fullName>
    </submittedName>
</protein>
<feature type="region of interest" description="Disordered" evidence="1">
    <location>
        <begin position="362"/>
        <end position="385"/>
    </location>
</feature>
<dbReference type="eggNOG" id="ENOG5033IY8">
    <property type="taxonomic scope" value="Bacteria"/>
</dbReference>
<name>Q0RU42_FRAAA</name>
<keyword evidence="3" id="KW-1185">Reference proteome</keyword>
<feature type="region of interest" description="Disordered" evidence="1">
    <location>
        <begin position="627"/>
        <end position="672"/>
    </location>
</feature>
<dbReference type="AlphaFoldDB" id="Q0RU42"/>
<dbReference type="Proteomes" id="UP000000657">
    <property type="component" value="Chromosome"/>
</dbReference>
<feature type="compositionally biased region" description="Low complexity" evidence="1">
    <location>
        <begin position="652"/>
        <end position="672"/>
    </location>
</feature>
<organism evidence="2 3">
    <name type="scientific">Frankia alni (strain DSM 45986 / CECT 9034 / ACN14a)</name>
    <dbReference type="NCBI Taxonomy" id="326424"/>
    <lineage>
        <taxon>Bacteria</taxon>
        <taxon>Bacillati</taxon>
        <taxon>Actinomycetota</taxon>
        <taxon>Actinomycetes</taxon>
        <taxon>Frankiales</taxon>
        <taxon>Frankiaceae</taxon>
        <taxon>Frankia</taxon>
    </lineage>
</organism>
<gene>
    <name evidence="2" type="ordered locus">FRAAL0224</name>
</gene>
<proteinExistence type="predicted"/>
<dbReference type="KEGG" id="fal:FRAAL0224"/>
<dbReference type="HOGENOM" id="CLU_397808_0_0_11"/>
<evidence type="ECO:0000313" key="2">
    <source>
        <dbReference type="EMBL" id="CAJ58902.1"/>
    </source>
</evidence>
<evidence type="ECO:0000256" key="1">
    <source>
        <dbReference type="SAM" id="MobiDB-lite"/>
    </source>
</evidence>
<reference evidence="2 3" key="1">
    <citation type="journal article" date="2007" name="Genome Res.">
        <title>Genome characteristics of facultatively symbiotic Frankia sp. strains reflect host range and host plant biogeography.</title>
        <authorList>
            <person name="Normand P."/>
            <person name="Lapierre P."/>
            <person name="Tisa L.S."/>
            <person name="Gogarten J.P."/>
            <person name="Alloisio N."/>
            <person name="Bagnarol E."/>
            <person name="Bassi C.A."/>
            <person name="Berry A.M."/>
            <person name="Bickhart D.M."/>
            <person name="Choisne N."/>
            <person name="Couloux A."/>
            <person name="Cournoyer B."/>
            <person name="Cruveiller S."/>
            <person name="Daubin V."/>
            <person name="Demange N."/>
            <person name="Francino M.P."/>
            <person name="Goltsman E."/>
            <person name="Huang Y."/>
            <person name="Kopp O.R."/>
            <person name="Labarre L."/>
            <person name="Lapidus A."/>
            <person name="Lavire C."/>
            <person name="Marechal J."/>
            <person name="Martinez M."/>
            <person name="Mastronunzio J.E."/>
            <person name="Mullin B.C."/>
            <person name="Niemann J."/>
            <person name="Pujic P."/>
            <person name="Rawnsley T."/>
            <person name="Rouy Z."/>
            <person name="Schenowitz C."/>
            <person name="Sellstedt A."/>
            <person name="Tavares F."/>
            <person name="Tomkins J.P."/>
            <person name="Vallenet D."/>
            <person name="Valverde C."/>
            <person name="Wall L.G."/>
            <person name="Wang Y."/>
            <person name="Medigue C."/>
            <person name="Benson D.R."/>
        </authorList>
    </citation>
    <scope>NUCLEOTIDE SEQUENCE [LARGE SCALE GENOMIC DNA]</scope>
    <source>
        <strain evidence="3">DSM 45986 / CECT 9034 / ACN14a</strain>
    </source>
</reference>